<evidence type="ECO:0000313" key="2">
    <source>
        <dbReference type="Proteomes" id="UP000002407"/>
    </source>
</evidence>
<dbReference type="HOGENOM" id="CLU_2647712_0_0_7"/>
<dbReference type="Proteomes" id="UP000002407">
    <property type="component" value="Chromosome"/>
</dbReference>
<reference evidence="2" key="1">
    <citation type="submission" date="2007-07" db="EMBL/GenBank/DDBJ databases">
        <title>Complete genome sequence of Campylobacter hominis ATCC BAA-381, a commensal isolated from the human gastrointestinal tract.</title>
        <authorList>
            <person name="Fouts D.E."/>
            <person name="Mongodin E.F."/>
            <person name="Puiu D."/>
            <person name="Sebastian Y."/>
            <person name="Miller W.G."/>
            <person name="Mandrell R.E."/>
            <person name="Nelson K.E."/>
        </authorList>
    </citation>
    <scope>NUCLEOTIDE SEQUENCE [LARGE SCALE GENOMIC DNA]</scope>
    <source>
        <strain evidence="2">ATCC BAA-381 / DSM 21671 / CCUG 45161 / LMG 19568 / NCTC 13146 / CH001A</strain>
    </source>
</reference>
<protein>
    <submittedName>
        <fullName evidence="1">Uncharacterized protein</fullName>
    </submittedName>
</protein>
<dbReference type="KEGG" id="cha:CHAB381_1530"/>
<name>A7I3H2_CAMHC</name>
<dbReference type="RefSeq" id="WP_012109368.1">
    <property type="nucleotide sequence ID" value="NC_009714.1"/>
</dbReference>
<dbReference type="AlphaFoldDB" id="A7I3H2"/>
<dbReference type="STRING" id="360107.CHAB381_1530"/>
<evidence type="ECO:0000313" key="1">
    <source>
        <dbReference type="EMBL" id="ABS52254.1"/>
    </source>
</evidence>
<proteinExistence type="predicted"/>
<accession>A7I3H2</accession>
<gene>
    <name evidence="1" type="ordered locus">CHAB381_1530</name>
</gene>
<keyword evidence="2" id="KW-1185">Reference proteome</keyword>
<dbReference type="EMBL" id="CP000776">
    <property type="protein sequence ID" value="ABS52254.1"/>
    <property type="molecule type" value="Genomic_DNA"/>
</dbReference>
<sequence length="76" mass="9049">MPSIIDSYNTAKYSWKAKQNLKNQLKDAKTINRQNKLKDRMDKHDSIFWNNIYFKIVNERVKKGIYYSIDSFGNGD</sequence>
<organism evidence="1 2">
    <name type="scientific">Campylobacter hominis (strain ATCC BAA-381 / DSM 21671 / CCUG 45161 / LMG 19568 / NCTC 13146 / CH001A)</name>
    <dbReference type="NCBI Taxonomy" id="360107"/>
    <lineage>
        <taxon>Bacteria</taxon>
        <taxon>Pseudomonadati</taxon>
        <taxon>Campylobacterota</taxon>
        <taxon>Epsilonproteobacteria</taxon>
        <taxon>Campylobacterales</taxon>
        <taxon>Campylobacteraceae</taxon>
        <taxon>Campylobacter</taxon>
    </lineage>
</organism>